<feature type="binding site" evidence="10">
    <location>
        <position position="220"/>
    </location>
    <ligand>
        <name>Mn(2+)</name>
        <dbReference type="ChEBI" id="CHEBI:29035"/>
    </ligand>
</feature>
<dbReference type="GO" id="GO:0004520">
    <property type="term" value="F:DNA endonuclease activity"/>
    <property type="evidence" value="ECO:0007669"/>
    <property type="project" value="InterPro"/>
</dbReference>
<dbReference type="GO" id="GO:0016787">
    <property type="term" value="F:hydrolase activity"/>
    <property type="evidence" value="ECO:0007669"/>
    <property type="project" value="UniProtKB-KW"/>
</dbReference>
<dbReference type="Pfam" id="PF01867">
    <property type="entry name" value="Cas_Cas1"/>
    <property type="match status" value="1"/>
</dbReference>
<evidence type="ECO:0000256" key="7">
    <source>
        <dbReference type="ARBA" id="ARBA00023125"/>
    </source>
</evidence>
<keyword evidence="7 10" id="KW-0238">DNA-binding</keyword>
<dbReference type="HAMAP" id="MF_01470">
    <property type="entry name" value="Cas1"/>
    <property type="match status" value="1"/>
</dbReference>
<evidence type="ECO:0000256" key="9">
    <source>
        <dbReference type="ARBA" id="ARBA00038592"/>
    </source>
</evidence>
<evidence type="ECO:0000256" key="5">
    <source>
        <dbReference type="ARBA" id="ARBA00022842"/>
    </source>
</evidence>
<dbReference type="EMBL" id="JAAYSM010000081">
    <property type="protein sequence ID" value="NLJ17719.1"/>
    <property type="molecule type" value="Genomic_DNA"/>
</dbReference>
<dbReference type="GO" id="GO:0051607">
    <property type="term" value="P:defense response to virus"/>
    <property type="evidence" value="ECO:0007669"/>
    <property type="project" value="UniProtKB-UniRule"/>
</dbReference>
<dbReference type="EC" id="3.1.-.-" evidence="10"/>
<dbReference type="GO" id="GO:0043571">
    <property type="term" value="P:maintenance of CRISPR repeat elements"/>
    <property type="evidence" value="ECO:0007669"/>
    <property type="project" value="UniProtKB-UniRule"/>
</dbReference>
<comment type="function">
    <text evidence="10">CRISPR (clustered regularly interspaced short palindromic repeat), is an adaptive immune system that provides protection against mobile genetic elements (viruses, transposable elements and conjugative plasmids). CRISPR clusters contain spacers, sequences complementary to antecedent mobile elements, and target invading nucleic acids. CRISPR clusters are transcribed and processed into CRISPR RNA (crRNA). Acts as a dsDNA endonuclease. Involved in the integration of spacer DNA into the CRISPR cassette.</text>
</comment>
<proteinExistence type="inferred from homology"/>
<feature type="binding site" evidence="10">
    <location>
        <position position="205"/>
    </location>
    <ligand>
        <name>Mn(2+)</name>
        <dbReference type="ChEBI" id="CHEBI:29035"/>
    </ligand>
</feature>
<protein>
    <recommendedName>
        <fullName evidence="10">CRISPR-associated endonuclease Cas1</fullName>
        <ecNumber evidence="10">3.1.-.-</ecNumber>
    </recommendedName>
</protein>
<keyword evidence="5 10" id="KW-0460">Magnesium</keyword>
<accession>A0A7X8C2Q7</accession>
<keyword evidence="8 10" id="KW-0464">Manganese</keyword>
<evidence type="ECO:0000256" key="4">
    <source>
        <dbReference type="ARBA" id="ARBA00022801"/>
    </source>
</evidence>
<dbReference type="PANTHER" id="PTHR34353">
    <property type="entry name" value="CRISPR-ASSOCIATED ENDONUCLEASE CAS1 1"/>
    <property type="match status" value="1"/>
</dbReference>
<dbReference type="GO" id="GO:0046872">
    <property type="term" value="F:metal ion binding"/>
    <property type="evidence" value="ECO:0007669"/>
    <property type="project" value="UniProtKB-UniRule"/>
</dbReference>
<name>A0A7X8C2Q7_9LACT</name>
<dbReference type="NCBIfam" id="TIGR00287">
    <property type="entry name" value="cas1"/>
    <property type="match status" value="1"/>
</dbReference>
<evidence type="ECO:0000313" key="12">
    <source>
        <dbReference type="Proteomes" id="UP000541058"/>
    </source>
</evidence>
<dbReference type="AlphaFoldDB" id="A0A7X8C2Q7"/>
<comment type="caution">
    <text evidence="11">The sequence shown here is derived from an EMBL/GenBank/DDBJ whole genome shotgun (WGS) entry which is preliminary data.</text>
</comment>
<comment type="subunit">
    <text evidence="9 10">Homodimer, forms a heterotetramer with a Cas2 homodimer.</text>
</comment>
<dbReference type="InterPro" id="IPR042206">
    <property type="entry name" value="CRISPR-assoc_Cas1_C"/>
</dbReference>
<dbReference type="PANTHER" id="PTHR34353:SF2">
    <property type="entry name" value="CRISPR-ASSOCIATED ENDONUCLEASE CAS1 1"/>
    <property type="match status" value="1"/>
</dbReference>
<evidence type="ECO:0000256" key="2">
    <source>
        <dbReference type="ARBA" id="ARBA00022723"/>
    </source>
</evidence>
<organism evidence="11 12">
    <name type="scientific">Globicatella sulfidifaciens</name>
    <dbReference type="NCBI Taxonomy" id="136093"/>
    <lineage>
        <taxon>Bacteria</taxon>
        <taxon>Bacillati</taxon>
        <taxon>Bacillota</taxon>
        <taxon>Bacilli</taxon>
        <taxon>Lactobacillales</taxon>
        <taxon>Aerococcaceae</taxon>
        <taxon>Globicatella</taxon>
    </lineage>
</organism>
<comment type="similarity">
    <text evidence="10">Belongs to the CRISPR-associated endonuclease Cas1 family.</text>
</comment>
<dbReference type="InterPro" id="IPR050646">
    <property type="entry name" value="Cas1"/>
</dbReference>
<feature type="binding site" evidence="10">
    <location>
        <position position="149"/>
    </location>
    <ligand>
        <name>Mn(2+)</name>
        <dbReference type="ChEBI" id="CHEBI:29035"/>
    </ligand>
</feature>
<keyword evidence="4 10" id="KW-0378">Hydrolase</keyword>
<evidence type="ECO:0000256" key="10">
    <source>
        <dbReference type="HAMAP-Rule" id="MF_01470"/>
    </source>
</evidence>
<evidence type="ECO:0000256" key="8">
    <source>
        <dbReference type="ARBA" id="ARBA00023211"/>
    </source>
</evidence>
<reference evidence="11 12" key="1">
    <citation type="journal article" date="2020" name="Biotechnol. Biofuels">
        <title>New insights from the biogas microbiome by comprehensive genome-resolved metagenomics of nearly 1600 species originating from multiple anaerobic digesters.</title>
        <authorList>
            <person name="Campanaro S."/>
            <person name="Treu L."/>
            <person name="Rodriguez-R L.M."/>
            <person name="Kovalovszki A."/>
            <person name="Ziels R.M."/>
            <person name="Maus I."/>
            <person name="Zhu X."/>
            <person name="Kougias P.G."/>
            <person name="Basile A."/>
            <person name="Luo G."/>
            <person name="Schluter A."/>
            <person name="Konstantinidis K.T."/>
            <person name="Angelidaki I."/>
        </authorList>
    </citation>
    <scope>NUCLEOTIDE SEQUENCE [LARGE SCALE GENOMIC DNA]</scope>
    <source>
        <strain evidence="11">AS23ysBPME_34</strain>
    </source>
</reference>
<dbReference type="GO" id="GO:0003677">
    <property type="term" value="F:DNA binding"/>
    <property type="evidence" value="ECO:0007669"/>
    <property type="project" value="UniProtKB-KW"/>
</dbReference>
<dbReference type="InterPro" id="IPR019855">
    <property type="entry name" value="CRISPR-assoc_Cas1_NMENI"/>
</dbReference>
<keyword evidence="3 10" id="KW-0255">Endonuclease</keyword>
<evidence type="ECO:0000256" key="6">
    <source>
        <dbReference type="ARBA" id="ARBA00023118"/>
    </source>
</evidence>
<dbReference type="NCBIfam" id="TIGR03639">
    <property type="entry name" value="cas1_NMENI"/>
    <property type="match status" value="1"/>
</dbReference>
<keyword evidence="2 10" id="KW-0479">Metal-binding</keyword>
<comment type="cofactor">
    <cofactor evidence="10">
        <name>Mg(2+)</name>
        <dbReference type="ChEBI" id="CHEBI:18420"/>
    </cofactor>
    <cofactor evidence="10">
        <name>Mn(2+)</name>
        <dbReference type="ChEBI" id="CHEBI:29035"/>
    </cofactor>
</comment>
<dbReference type="Proteomes" id="UP000541058">
    <property type="component" value="Unassembled WGS sequence"/>
</dbReference>
<dbReference type="Gene3D" id="1.20.120.920">
    <property type="entry name" value="CRISPR-associated endonuclease Cas1, C-terminal domain"/>
    <property type="match status" value="1"/>
</dbReference>
<evidence type="ECO:0000256" key="1">
    <source>
        <dbReference type="ARBA" id="ARBA00022722"/>
    </source>
</evidence>
<dbReference type="RefSeq" id="WP_276646654.1">
    <property type="nucleotide sequence ID" value="NZ_JAAYSM010000081.1"/>
</dbReference>
<gene>
    <name evidence="10 11" type="primary">cas1</name>
    <name evidence="11" type="ORF">GX355_02540</name>
</gene>
<evidence type="ECO:0000256" key="3">
    <source>
        <dbReference type="ARBA" id="ARBA00022759"/>
    </source>
</evidence>
<evidence type="ECO:0000313" key="11">
    <source>
        <dbReference type="EMBL" id="NLJ17719.1"/>
    </source>
</evidence>
<keyword evidence="1 10" id="KW-0540">Nuclease</keyword>
<sequence length="306" mass="35434">MGFRTVFVKNGDRLNLKLDNLEVTKSTETFTIPLFDIENIILEGDYTVITSRLLAKLAQFHISVIVCDNHYLPCGQFLGFGQYHRSAKRAAWQASWTDVEKGNSWTEVVSNKIRNQITVAEKLKVATERIELMDDLLLEIGFADSTNREGHVAKVYFNSLFGMGFSREDNILPNHCLNYGYSIIRGQMARCVVSLGLLPMLGIFHRNEYNSYNLVDDLMEPFRPLMDYFVLTEILNEDVEFLTYEIRLTLINFLNHKMMIKGKKIYMSQVMLDYVQSFIKAIEKNDYSLLMKINFEDYLGCDESEI</sequence>
<keyword evidence="6 10" id="KW-0051">Antiviral defense</keyword>
<dbReference type="InterPro" id="IPR002729">
    <property type="entry name" value="CRISPR-assoc_Cas1"/>
</dbReference>